<sequence>MADTRKTALVKPLYLDLETVCAIVSLAPATVQLLVRQDHFPKPRLLSGRRVGWLLREIEEWAEQRPVSDLLPPANTGTRRKKSVAATISDLPPVAQASPTPS</sequence>
<evidence type="ECO:0000256" key="1">
    <source>
        <dbReference type="SAM" id="MobiDB-lite"/>
    </source>
</evidence>
<dbReference type="Pfam" id="PF05930">
    <property type="entry name" value="Phage_AlpA"/>
    <property type="match status" value="1"/>
</dbReference>
<accession>A0A5Q4ZEB9</accession>
<dbReference type="InterPro" id="IPR010260">
    <property type="entry name" value="AlpA"/>
</dbReference>
<reference evidence="2 3" key="1">
    <citation type="submission" date="2019-08" db="EMBL/GenBank/DDBJ databases">
        <authorList>
            <person name="Herpell B J."/>
        </authorList>
    </citation>
    <scope>NUCLEOTIDE SEQUENCE [LARGE SCALE GENOMIC DNA]</scope>
    <source>
        <strain evidence="3">Msb3</strain>
    </source>
</reference>
<feature type="region of interest" description="Disordered" evidence="1">
    <location>
        <begin position="68"/>
        <end position="102"/>
    </location>
</feature>
<dbReference type="RefSeq" id="WP_165186463.1">
    <property type="nucleotide sequence ID" value="NZ_LR699553.1"/>
</dbReference>
<dbReference type="EMBL" id="LR699553">
    <property type="protein sequence ID" value="VVD29213.1"/>
    <property type="molecule type" value="Genomic_DNA"/>
</dbReference>
<dbReference type="AlphaFoldDB" id="A0A5Q4ZEB9"/>
<evidence type="ECO:0000313" key="2">
    <source>
        <dbReference type="EMBL" id="VVD29213.1"/>
    </source>
</evidence>
<dbReference type="KEGG" id="pdio:PDMSB3_2757"/>
<evidence type="ECO:0000313" key="3">
    <source>
        <dbReference type="Proteomes" id="UP000325811"/>
    </source>
</evidence>
<organism evidence="2 3">
    <name type="scientific">Paraburkholderia dioscoreae</name>
    <dbReference type="NCBI Taxonomy" id="2604047"/>
    <lineage>
        <taxon>Bacteria</taxon>
        <taxon>Pseudomonadati</taxon>
        <taxon>Pseudomonadota</taxon>
        <taxon>Betaproteobacteria</taxon>
        <taxon>Burkholderiales</taxon>
        <taxon>Burkholderiaceae</taxon>
        <taxon>Paraburkholderia</taxon>
    </lineage>
</organism>
<gene>
    <name evidence="2" type="ORF">PDMSB3_2757</name>
</gene>
<dbReference type="Proteomes" id="UP000325811">
    <property type="component" value="Chromosome I"/>
</dbReference>
<dbReference type="Gene3D" id="1.10.238.160">
    <property type="match status" value="1"/>
</dbReference>
<proteinExistence type="predicted"/>
<name>A0A5Q4ZEB9_9BURK</name>
<keyword evidence="3" id="KW-1185">Reference proteome</keyword>
<protein>
    <submittedName>
        <fullName evidence="2">Prophage CP4-57 regulatory protein (Modular protein)</fullName>
    </submittedName>
</protein>